<reference evidence="1" key="1">
    <citation type="submission" date="2016-10" db="EMBL/GenBank/DDBJ databases">
        <title>Sequence of Gallionella enrichment culture.</title>
        <authorList>
            <person name="Poehlein A."/>
            <person name="Muehling M."/>
            <person name="Daniel R."/>
        </authorList>
    </citation>
    <scope>NUCLEOTIDE SEQUENCE</scope>
</reference>
<organism evidence="1">
    <name type="scientific">mine drainage metagenome</name>
    <dbReference type="NCBI Taxonomy" id="410659"/>
    <lineage>
        <taxon>unclassified sequences</taxon>
        <taxon>metagenomes</taxon>
        <taxon>ecological metagenomes</taxon>
    </lineage>
</organism>
<name>A0A1J5PRQ7_9ZZZZ</name>
<evidence type="ECO:0000313" key="1">
    <source>
        <dbReference type="EMBL" id="OIQ70268.1"/>
    </source>
</evidence>
<comment type="caution">
    <text evidence="1">The sequence shown here is derived from an EMBL/GenBank/DDBJ whole genome shotgun (WGS) entry which is preliminary data.</text>
</comment>
<sequence length="89" mass="9651">MSRSAYASHDTLPGRRCEAIWVLMTSETCATDTAMLAGSICLTTRFTPGERQAARKFMWMRGNTAWRFSAGHCSASCSTPPTTTPTANA</sequence>
<protein>
    <submittedName>
        <fullName evidence="1">Uncharacterized protein</fullName>
    </submittedName>
</protein>
<dbReference type="AlphaFoldDB" id="A0A1J5PRQ7"/>
<accession>A0A1J5PRQ7</accession>
<proteinExistence type="predicted"/>
<dbReference type="EMBL" id="MLJW01004285">
    <property type="protein sequence ID" value="OIQ70268.1"/>
    <property type="molecule type" value="Genomic_DNA"/>
</dbReference>
<gene>
    <name evidence="1" type="ORF">GALL_481230</name>
</gene>